<evidence type="ECO:0000313" key="4">
    <source>
        <dbReference type="RefSeq" id="XP_022303656.1"/>
    </source>
</evidence>
<keyword evidence="2" id="KW-0732">Signal</keyword>
<sequence length="232" mass="25751">MATFQILLLLFVLSFTEGVRRYHDCVVYETPEEYPDLLKEDEGNSDQVCVSDRAEGAYYCRLFTCQPLLCAANQQIRSPTSRCPYCEGTCSSGGELHKVGTTFTCADQVNVCSCVSTGFMTTTVMNTNKYSLCESAKPADDRDPPTVETPRQADDRALSPGDAPGQSDDRAPPQGEARGQADDRAPPREEVVGQAPKSRQAEDREALRRELIRKILNKKDNFIADDFDAIYK</sequence>
<evidence type="ECO:0000313" key="3">
    <source>
        <dbReference type="Proteomes" id="UP000694844"/>
    </source>
</evidence>
<gene>
    <name evidence="4" type="primary">LOC111111142</name>
</gene>
<evidence type="ECO:0000256" key="2">
    <source>
        <dbReference type="SAM" id="SignalP"/>
    </source>
</evidence>
<name>A0A8B8BL33_CRAVI</name>
<protein>
    <submittedName>
        <fullName evidence="4">Uncharacterized protein LOC111111142</fullName>
    </submittedName>
</protein>
<organism evidence="3 4">
    <name type="scientific">Crassostrea virginica</name>
    <name type="common">Eastern oyster</name>
    <dbReference type="NCBI Taxonomy" id="6565"/>
    <lineage>
        <taxon>Eukaryota</taxon>
        <taxon>Metazoa</taxon>
        <taxon>Spiralia</taxon>
        <taxon>Lophotrochozoa</taxon>
        <taxon>Mollusca</taxon>
        <taxon>Bivalvia</taxon>
        <taxon>Autobranchia</taxon>
        <taxon>Pteriomorphia</taxon>
        <taxon>Ostreida</taxon>
        <taxon>Ostreoidea</taxon>
        <taxon>Ostreidae</taxon>
        <taxon>Crassostrea</taxon>
    </lineage>
</organism>
<dbReference type="KEGG" id="cvn:111111142"/>
<dbReference type="RefSeq" id="XP_022303656.1">
    <property type="nucleotide sequence ID" value="XM_022447948.1"/>
</dbReference>
<dbReference type="GeneID" id="111111142"/>
<evidence type="ECO:0000256" key="1">
    <source>
        <dbReference type="SAM" id="MobiDB-lite"/>
    </source>
</evidence>
<keyword evidence="3" id="KW-1185">Reference proteome</keyword>
<feature type="signal peptide" evidence="2">
    <location>
        <begin position="1"/>
        <end position="18"/>
    </location>
</feature>
<accession>A0A8B8BL33</accession>
<dbReference type="Proteomes" id="UP000694844">
    <property type="component" value="Chromosome 9"/>
</dbReference>
<dbReference type="AlphaFoldDB" id="A0A8B8BL33"/>
<feature type="compositionally biased region" description="Basic and acidic residues" evidence="1">
    <location>
        <begin position="137"/>
        <end position="157"/>
    </location>
</feature>
<feature type="chain" id="PRO_5034382050" evidence="2">
    <location>
        <begin position="19"/>
        <end position="232"/>
    </location>
</feature>
<feature type="region of interest" description="Disordered" evidence="1">
    <location>
        <begin position="135"/>
        <end position="205"/>
    </location>
</feature>
<dbReference type="OrthoDB" id="6119212at2759"/>
<feature type="compositionally biased region" description="Basic and acidic residues" evidence="1">
    <location>
        <begin position="179"/>
        <end position="191"/>
    </location>
</feature>
<reference evidence="4" key="1">
    <citation type="submission" date="2025-08" db="UniProtKB">
        <authorList>
            <consortium name="RefSeq"/>
        </authorList>
    </citation>
    <scope>IDENTIFICATION</scope>
    <source>
        <tissue evidence="4">Whole sample</tissue>
    </source>
</reference>
<proteinExistence type="predicted"/>